<gene>
    <name evidence="1" type="ORF">LEP1GSC188_0705</name>
</gene>
<evidence type="ECO:0000313" key="2">
    <source>
        <dbReference type="Proteomes" id="UP000011770"/>
    </source>
</evidence>
<dbReference type="Proteomes" id="UP000011770">
    <property type="component" value="Unassembled WGS sequence"/>
</dbReference>
<evidence type="ECO:0000313" key="1">
    <source>
        <dbReference type="EMBL" id="EMF81834.1"/>
    </source>
</evidence>
<sequence>MSITETVPRIALKDIVFRKKQELLTIFHTILERTKKSQPILGKLKTCRAELQCENSNLKRNQRTAHPVDFKVSF</sequence>
<name>M3G762_9LEPT</name>
<dbReference type="EMBL" id="AHOR02000029">
    <property type="protein sequence ID" value="EMF81834.1"/>
    <property type="molecule type" value="Genomic_DNA"/>
</dbReference>
<reference evidence="1 2" key="1">
    <citation type="submission" date="2013-01" db="EMBL/GenBank/DDBJ databases">
        <authorList>
            <person name="Harkins D.M."/>
            <person name="Durkin A.S."/>
            <person name="Brinkac L.M."/>
            <person name="Haft D.H."/>
            <person name="Selengut J.D."/>
            <person name="Sanka R."/>
            <person name="DePew J."/>
            <person name="Purushe J."/>
            <person name="Tulsiani S.M."/>
            <person name="Graham G.C."/>
            <person name="Burns M.-A."/>
            <person name="Dohnt M.F."/>
            <person name="Smythe L.D."/>
            <person name="McKay D.B."/>
            <person name="Craig S.B."/>
            <person name="Vinetz J.M."/>
            <person name="Sutton G.G."/>
            <person name="Nierman W.C."/>
            <person name="Fouts D.E."/>
        </authorList>
    </citation>
    <scope>NUCLEOTIDE SEQUENCE [LARGE SCALE GENOMIC DNA]</scope>
    <source>
        <strain evidence="1 2">LT2116</strain>
    </source>
</reference>
<protein>
    <submittedName>
        <fullName evidence="1">Uncharacterized protein</fullName>
    </submittedName>
</protein>
<comment type="caution">
    <text evidence="1">The sequence shown here is derived from an EMBL/GenBank/DDBJ whole genome shotgun (WGS) entry which is preliminary data.</text>
</comment>
<accession>M3G762</accession>
<proteinExistence type="predicted"/>
<organism evidence="1 2">
    <name type="scientific">Leptospira weilii serovar Topaz str. LT2116</name>
    <dbReference type="NCBI Taxonomy" id="1088540"/>
    <lineage>
        <taxon>Bacteria</taxon>
        <taxon>Pseudomonadati</taxon>
        <taxon>Spirochaetota</taxon>
        <taxon>Spirochaetia</taxon>
        <taxon>Leptospirales</taxon>
        <taxon>Leptospiraceae</taxon>
        <taxon>Leptospira</taxon>
    </lineage>
</organism>
<dbReference type="AlphaFoldDB" id="M3G762"/>